<evidence type="ECO:0000313" key="5">
    <source>
        <dbReference type="Proteomes" id="UP000803884"/>
    </source>
</evidence>
<dbReference type="InterPro" id="IPR043133">
    <property type="entry name" value="GTP-CH-I_C/QueF"/>
</dbReference>
<feature type="region of interest" description="Disordered" evidence="2">
    <location>
        <begin position="1"/>
        <end position="21"/>
    </location>
</feature>
<dbReference type="RefSeq" id="XP_069234143.1">
    <property type="nucleotide sequence ID" value="XM_069368952.1"/>
</dbReference>
<accession>A0AB34L1C4</accession>
<dbReference type="GeneID" id="96001790"/>
<dbReference type="Proteomes" id="UP000803884">
    <property type="component" value="Unassembled WGS sequence"/>
</dbReference>
<dbReference type="EMBL" id="JAAQHG020000001">
    <property type="protein sequence ID" value="KAL1591038.1"/>
    <property type="molecule type" value="Genomic_DNA"/>
</dbReference>
<dbReference type="SMART" id="SM00905">
    <property type="entry name" value="FolB"/>
    <property type="match status" value="1"/>
</dbReference>
<dbReference type="Gene3D" id="3.30.1130.10">
    <property type="match status" value="2"/>
</dbReference>
<evidence type="ECO:0000256" key="1">
    <source>
        <dbReference type="ARBA" id="ARBA00022909"/>
    </source>
</evidence>
<name>A0AB34L1C4_9PEZI</name>
<dbReference type="GO" id="GO:0046656">
    <property type="term" value="P:folic acid biosynthetic process"/>
    <property type="evidence" value="ECO:0007669"/>
    <property type="project" value="UniProtKB-KW"/>
</dbReference>
<dbReference type="Pfam" id="PF02152">
    <property type="entry name" value="FolB"/>
    <property type="match status" value="1"/>
</dbReference>
<evidence type="ECO:0000259" key="3">
    <source>
        <dbReference type="SMART" id="SM00905"/>
    </source>
</evidence>
<evidence type="ECO:0000256" key="2">
    <source>
        <dbReference type="SAM" id="MobiDB-lite"/>
    </source>
</evidence>
<dbReference type="InterPro" id="IPR006157">
    <property type="entry name" value="FolB_dom"/>
</dbReference>
<comment type="caution">
    <text evidence="4">The sequence shown here is derived from an EMBL/GenBank/DDBJ whole genome shotgun (WGS) entry which is preliminary data.</text>
</comment>
<keyword evidence="1" id="KW-0289">Folate biosynthesis</keyword>
<protein>
    <recommendedName>
        <fullName evidence="3">Dihydroneopterin aldolase/epimerase domain-containing protein</fullName>
    </recommendedName>
</protein>
<keyword evidence="5" id="KW-1185">Reference proteome</keyword>
<evidence type="ECO:0000313" key="4">
    <source>
        <dbReference type="EMBL" id="KAL1591038.1"/>
    </source>
</evidence>
<gene>
    <name evidence="4" type="ORF">WHR41_00346</name>
</gene>
<organism evidence="4 5">
    <name type="scientific">Cladosporium halotolerans</name>
    <dbReference type="NCBI Taxonomy" id="1052096"/>
    <lineage>
        <taxon>Eukaryota</taxon>
        <taxon>Fungi</taxon>
        <taxon>Dikarya</taxon>
        <taxon>Ascomycota</taxon>
        <taxon>Pezizomycotina</taxon>
        <taxon>Dothideomycetes</taxon>
        <taxon>Dothideomycetidae</taxon>
        <taxon>Cladosporiales</taxon>
        <taxon>Cladosporiaceae</taxon>
        <taxon>Cladosporium</taxon>
    </lineage>
</organism>
<dbReference type="GO" id="GO:0004150">
    <property type="term" value="F:dihydroneopterin aldolase activity"/>
    <property type="evidence" value="ECO:0007669"/>
    <property type="project" value="InterPro"/>
</dbReference>
<dbReference type="AlphaFoldDB" id="A0AB34L1C4"/>
<proteinExistence type="predicted"/>
<feature type="domain" description="Dihydroneopterin aldolase/epimerase" evidence="3">
    <location>
        <begin position="165"/>
        <end position="277"/>
    </location>
</feature>
<sequence>MDDHVFNPPVSMPTPENNQSSPELQAIVSVRNVQLPSGAIAPNIWLEAKEQPALASVSLWLRNDFTSAASQDALDDSTVHYGELSKRVRAACSNEEGQRSALNAIFQAAEHMARKPKPEGDKFVAKRIAARLTLPKASAFGEGLSMSEVRLYSEKGERTGGFRTFVCKDLRVPTLIGVNAYERKGRQPVVVNFAVDFADEAGSPEEEMKLLFPLERELAGIVERTEFETLETLVDHTLKEIRPVFEARGIKPWVVHLKFEKPCAVPFADAPVIEVHRRWN</sequence>
<reference evidence="4 5" key="1">
    <citation type="journal article" date="2020" name="Microbiol. Resour. Announc.">
        <title>Draft Genome Sequence of a Cladosporium Species Isolated from the Mesophotic Ascidian Didemnum maculosum.</title>
        <authorList>
            <person name="Gioti A."/>
            <person name="Siaperas R."/>
            <person name="Nikolaivits E."/>
            <person name="Le Goff G."/>
            <person name="Ouazzani J."/>
            <person name="Kotoulas G."/>
            <person name="Topakas E."/>
        </authorList>
    </citation>
    <scope>NUCLEOTIDE SEQUENCE [LARGE SCALE GENOMIC DNA]</scope>
    <source>
        <strain evidence="4 5">TM138-S3</strain>
    </source>
</reference>
<dbReference type="SUPFAM" id="SSF55620">
    <property type="entry name" value="Tetrahydrobiopterin biosynthesis enzymes-like"/>
    <property type="match status" value="1"/>
</dbReference>